<feature type="region of interest" description="Disordered" evidence="1">
    <location>
        <begin position="129"/>
        <end position="150"/>
    </location>
</feature>
<comment type="caution">
    <text evidence="4">The sequence shown here is derived from an EMBL/GenBank/DDBJ whole genome shotgun (WGS) entry which is preliminary data.</text>
</comment>
<evidence type="ECO:0000259" key="3">
    <source>
        <dbReference type="Pfam" id="PF13290"/>
    </source>
</evidence>
<feature type="domain" description="GH29D-like beta-sandwich" evidence="3">
    <location>
        <begin position="2332"/>
        <end position="2400"/>
    </location>
</feature>
<feature type="domain" description="GH29D-like beta-sandwich" evidence="3">
    <location>
        <begin position="2078"/>
        <end position="2148"/>
    </location>
</feature>
<reference evidence="4 5" key="1">
    <citation type="journal article" date="2021" name="ISME Commun">
        <title>Automated analysis of genomic sequences facilitates high-throughput and comprehensive description of bacteria.</title>
        <authorList>
            <person name="Hitch T.C.A."/>
        </authorList>
    </citation>
    <scope>NUCLEOTIDE SEQUENCE [LARGE SCALE GENOMIC DNA]</scope>
    <source>
        <strain evidence="4 5">Sanger_04</strain>
    </source>
</reference>
<protein>
    <submittedName>
        <fullName evidence="4">Chitobiase/beta-hexosaminidase C-terminal domain-containing protein</fullName>
    </submittedName>
</protein>
<feature type="domain" description="GH29D-like beta-sandwich" evidence="3">
    <location>
        <begin position="1891"/>
        <end position="1921"/>
    </location>
</feature>
<sequence>MKIKEWLKQHGKNGRKGYLAGGAVCLAGAALVLALSLGVGARAEELNLGAAGKLDFEYENENNEKIYLIKKAEELRALGNATQGTKGLTFRLEKDLAVEITAAATGTFEGTFDGNGHVVTVEKLQISDSTGTGTADERKDDTKKNSDSVSQGALFGTVSGTVKKLVVDVKDTDASYTRTSYAGMTAGSPQKQQTSADRGLTIEKDKIVSEISEETEELDAYRSIDNYTTVWLVGDQEVAEKTPGANEYKRYQSDALDSSVTTYTPTAASATDYFGVICGTLTDKGRLDQILLDGEEMTVRQKGADHAEQISENNVTPHYYYYKVGEAKKTEATELEEAKVAVTLPVQKTTTDTAYNTKVGELLSMTVSAPDQVVYGDDGSYTITCTVTLQAVEAGAEIDKATLTAGEAGDWRGGANGNSLQTVTISSIGDSTNPKTVTYTYHGTHSAETQKDLTFQAAVHTGTPSQKVTAEVTAKTVLADGTSKTGAEVENPAVAEGALKLTVSAEQKEASETTAVFTVIITNHHTETLSNVSLKLPYRTTVTNADGGTTGSQTVTFAALPKGESRTLTLEKTGNKKTTVTAEFSASATASGQAIETEKATGSVTLADATVTPTPAPGEGGESQLSEEAPAEAVSPAVSAGTLKFTISVPKLTDSASASAKLTYKLTIQAPADGTTWVETATPSSDWGGHIVEGLGTDTKQQVSGTGEKTITVSYPVNGSTAPTHGAIFSVYTVGSNGEKKYVCQPTTETTALFQSVKKEQSKTNTTIAERQLGIKVSAPGLEAVQADGSLAVVYKVELTPGTGMPFRLTSSEAGGWGMTAEAAASAVASAAGTSYDLSAGTTAYFCYRAAPYSSLDPLEISFTAYRELSGSMECAAQADVRTEIIGSGSAAPGSQTKGALKATLSADNSYIKKEGSVTYHLTLENTGSNVLYIDPATLTEKDWTISAGSNWATGAYTINAGSLKNKSYTSNLIAAGGKVKLEKTVTWSSTLTSSYEEALDIRATEIRTTSIVTYAYDKEVVASGNSVIKNVTESNPIYTAQNLTAGALAGQSAGSITESRLSLNLRGILDSAGNQTEMTLGGVGGSVSGSITDLYMNSSLTVPEATGSRTVHSGLVSGAGNVRLDRVIVTTVNDKSELGTTVNVKEVKLGMSAKPDTMWQNWKSFTRYTAKNSQESLFDLGWLVYAENSFTYGTPKNEKISVMAEKNPSRALTWQIVYKGRKSLGDAQYETYYAKNTGVEGAIELGKSGYYQRQSVYATDGYYHYVETAADGTALTTRYPYLSSDTKPVFYQGEASWSVEREAGGSLVDHIVLKLQSPAGIDLSDLKLIYNTTGNPNAEDWKRAVIDAAGQKAILDFDGAKATVKAIPLVGGNETIYEEIERTKPFTSADREVLPYPTVKSSDYYTADGSPQTENFKPGSSHLTGSSLLLEDLLADGSYSYLLSDKELGESASWKDTATGGLRYTKDADKVNGEWEPLASGSQIPLPATEGTNYLYIRIEKENYPTTVYAYGTLSLEKGSSAKPVIYYDYGTAGGKENTSGKVMKGDLLTFAATGTGTLTKVQYLLSDKARTIAAIGAEEWKDYDGGRITLENGENWAACYIYVRMKSANGHSYGAVSEYNYDFASQKGAPTASPRTVEIASSSDDASATEIPSGTSITLGGQSGSKILFLTGDRLDDATFTVERITGDTTALKDKDGVDGYYQAGERWYHVDKAEVAQYQGDNRPVFHNSTDNTVMRYIGVAVLGEDLDPGTVTVYGYKVKQAEQVAAPEAALVTQSLPNGQNVETAVVEKGTYISFRSQTSDAKLYYVLKNGEVSEGVDEATGTLAYDSSKGILVDGDYGSQFYVSVRAVKEGMKSSETVCFIYRVADQKQALTPTATPSTTESSPTTVAPGDKILLSSSTKGASIYYTADGSSPEVSWKEDGTLEVGTGTLRYDAGKGITMPTDGEGYFTIRAVSVAEEYKNSKEAVFVYAYPETVQSPYGNIPSGSVEIGTKILLKNRTEGAVIHYTMSTDGSTPADPTVSSSVFDESQPIEVKGKVIVKAIAVKNSVKSEVVTLTYTANSQLGTPTASIESGAMVSRGTRLTLSAESGAAIYYTTDGSDPAAAGNAAVASGTEVILDGTPGSQVTVRAYAKMENKSSSETVTFTYQISKSAAGVTADVASGTEVSGGSKVNLMTDVTGADIYYTTDGSSPAEHGSKGTVVTITGEAGSTVTVKAVASIGGQTGTVSTFIYRIKERPTAPTATPAGGKLTVAVRVELRASAEKIYYTTDGSAPTKSSNLYSDPILINKTTTLKAIAVAADGEVSETASFYYGAAGRAGTPEASEESGATLEPGTVVYLTSASPSAAIYYSTDGTDPTRDNLESMIRYTDEGITVRRTVTIKAVAYEESMQLSKVGTFQYVVDTIPAVEQKKAEEERLAEEALHDTDASALARITDETENTGSRKVLKEKNCQTLVSGPEENFPKHVELVTEKQEYAPEAQKNVQQIFGREYAILASYDMKLVQGEEIVQPEGEVEIGIPIPAKYQNAAVTIVYINEENKVTKTDTWRENGIAYAKVKHFSNYALVGLKLEEKRSFTIPWLQLLGGTALVVALAGTIYLARKKRKDYPNE</sequence>
<name>A0ABT2RWB1_9FIRM</name>
<dbReference type="InterPro" id="IPR026876">
    <property type="entry name" value="Fn3_assoc_repeat"/>
</dbReference>
<keyword evidence="2" id="KW-0472">Membrane</keyword>
<dbReference type="RefSeq" id="WP_262670682.1">
    <property type="nucleotide sequence ID" value="NZ_JAOQKC010000007.1"/>
</dbReference>
<evidence type="ECO:0000313" key="4">
    <source>
        <dbReference type="EMBL" id="MCU6696603.1"/>
    </source>
</evidence>
<feature type="domain" description="GH29D-like beta-sandwich" evidence="3">
    <location>
        <begin position="2249"/>
        <end position="2312"/>
    </location>
</feature>
<feature type="transmembrane region" description="Helical" evidence="2">
    <location>
        <begin position="2584"/>
        <end position="2604"/>
    </location>
</feature>
<dbReference type="InterPro" id="IPR059177">
    <property type="entry name" value="GH29D-like_dom"/>
</dbReference>
<dbReference type="Pfam" id="PF13290">
    <property type="entry name" value="CHB_HEX_C_1"/>
    <property type="match status" value="5"/>
</dbReference>
<dbReference type="Pfam" id="PF13287">
    <property type="entry name" value="Fn3_assoc"/>
    <property type="match status" value="1"/>
</dbReference>
<gene>
    <name evidence="4" type="ORF">OCV63_06795</name>
</gene>
<keyword evidence="2" id="KW-1133">Transmembrane helix</keyword>
<feature type="compositionally biased region" description="Basic and acidic residues" evidence="1">
    <location>
        <begin position="135"/>
        <end position="146"/>
    </location>
</feature>
<feature type="domain" description="GH29D-like beta-sandwich" evidence="3">
    <location>
        <begin position="2165"/>
        <end position="2230"/>
    </location>
</feature>
<accession>A0ABT2RWB1</accession>
<keyword evidence="5" id="KW-1185">Reference proteome</keyword>
<feature type="region of interest" description="Disordered" evidence="1">
    <location>
        <begin position="1629"/>
        <end position="1659"/>
    </location>
</feature>
<organism evidence="4 5">
    <name type="scientific">Laedolimicola ammoniilytica</name>
    <dbReference type="NCBI Taxonomy" id="2981771"/>
    <lineage>
        <taxon>Bacteria</taxon>
        <taxon>Bacillati</taxon>
        <taxon>Bacillota</taxon>
        <taxon>Clostridia</taxon>
        <taxon>Lachnospirales</taxon>
        <taxon>Lachnospiraceae</taxon>
        <taxon>Laedolimicola</taxon>
    </lineage>
</organism>
<dbReference type="Proteomes" id="UP001652461">
    <property type="component" value="Unassembled WGS sequence"/>
</dbReference>
<dbReference type="EMBL" id="JAOQKC010000007">
    <property type="protein sequence ID" value="MCU6696603.1"/>
    <property type="molecule type" value="Genomic_DNA"/>
</dbReference>
<feature type="compositionally biased region" description="Polar residues" evidence="1">
    <location>
        <begin position="1641"/>
        <end position="1659"/>
    </location>
</feature>
<evidence type="ECO:0000256" key="2">
    <source>
        <dbReference type="SAM" id="Phobius"/>
    </source>
</evidence>
<evidence type="ECO:0000313" key="5">
    <source>
        <dbReference type="Proteomes" id="UP001652461"/>
    </source>
</evidence>
<evidence type="ECO:0000256" key="1">
    <source>
        <dbReference type="SAM" id="MobiDB-lite"/>
    </source>
</evidence>
<feature type="region of interest" description="Disordered" evidence="1">
    <location>
        <begin position="609"/>
        <end position="633"/>
    </location>
</feature>
<keyword evidence="2" id="KW-0812">Transmembrane</keyword>
<proteinExistence type="predicted"/>